<dbReference type="PANTHER" id="PTHR34071">
    <property type="entry name" value="5-NITROIMIDAZOLE ANTIBIOTICS RESISTANCE PROTEIN, NIMA-FAMILY-RELATED PROTEIN-RELATED"/>
    <property type="match status" value="1"/>
</dbReference>
<dbReference type="PANTHER" id="PTHR34071:SF2">
    <property type="entry name" value="FLAVIN-NUCLEOTIDE-BINDING PROTEIN"/>
    <property type="match status" value="1"/>
</dbReference>
<name>A0ABR4D6Z9_9PEZI</name>
<dbReference type="SUPFAM" id="SSF50475">
    <property type="entry name" value="FMN-binding split barrel"/>
    <property type="match status" value="1"/>
</dbReference>
<dbReference type="InterPro" id="IPR012349">
    <property type="entry name" value="Split_barrel_FMN-bd"/>
</dbReference>
<keyword evidence="2" id="KW-1185">Reference proteome</keyword>
<evidence type="ECO:0000313" key="2">
    <source>
        <dbReference type="Proteomes" id="UP001600064"/>
    </source>
</evidence>
<reference evidence="1 2" key="1">
    <citation type="journal article" date="2024" name="Commun. Biol.">
        <title>Comparative genomic analysis of thermophilic fungi reveals convergent evolutionary adaptations and gene losses.</title>
        <authorList>
            <person name="Steindorff A.S."/>
            <person name="Aguilar-Pontes M.V."/>
            <person name="Robinson A.J."/>
            <person name="Andreopoulos B."/>
            <person name="LaButti K."/>
            <person name="Kuo A."/>
            <person name="Mondo S."/>
            <person name="Riley R."/>
            <person name="Otillar R."/>
            <person name="Haridas S."/>
            <person name="Lipzen A."/>
            <person name="Grimwood J."/>
            <person name="Schmutz J."/>
            <person name="Clum A."/>
            <person name="Reid I.D."/>
            <person name="Moisan M.C."/>
            <person name="Butler G."/>
            <person name="Nguyen T.T.M."/>
            <person name="Dewar K."/>
            <person name="Conant G."/>
            <person name="Drula E."/>
            <person name="Henrissat B."/>
            <person name="Hansel C."/>
            <person name="Singer S."/>
            <person name="Hutchinson M.I."/>
            <person name="de Vries R.P."/>
            <person name="Natvig D.O."/>
            <person name="Powell A.J."/>
            <person name="Tsang A."/>
            <person name="Grigoriev I.V."/>
        </authorList>
    </citation>
    <scope>NUCLEOTIDE SEQUENCE [LARGE SCALE GENOMIC DNA]</scope>
    <source>
        <strain evidence="1 2">ATCC 22073</strain>
    </source>
</reference>
<dbReference type="InterPro" id="IPR024747">
    <property type="entry name" value="Pyridox_Oxase-rel"/>
</dbReference>
<sequence>MPIRELQYPAEPYSKVNRHKERADYALETIHGIVNSCPLLHVSFQDPSSPFPAVLPMMGQMGSFDRPSAGLGDVLDLYLHSYVSARIVNLARAASSEPEPEGLPITIAATHLDGLVLALTPHSHSFNYRSAVLFGHAHLVASQDEKLYALELITNSVLPGRWSQTRVPPTPAEMQSTAVLRVRIRSGSAKIRSGGPKDGDKRDLADEELLGRVWTGVVPVHTTLGEPVAGGYNRVEGFPEEMEGWRKERNGEAEGFAKEVVKEG</sequence>
<organism evidence="1 2">
    <name type="scientific">Remersonia thermophila</name>
    <dbReference type="NCBI Taxonomy" id="72144"/>
    <lineage>
        <taxon>Eukaryota</taxon>
        <taxon>Fungi</taxon>
        <taxon>Dikarya</taxon>
        <taxon>Ascomycota</taxon>
        <taxon>Pezizomycotina</taxon>
        <taxon>Sordariomycetes</taxon>
        <taxon>Sordariomycetidae</taxon>
        <taxon>Sordariales</taxon>
        <taxon>Sordariales incertae sedis</taxon>
        <taxon>Remersonia</taxon>
    </lineage>
</organism>
<comment type="caution">
    <text evidence="1">The sequence shown here is derived from an EMBL/GenBank/DDBJ whole genome shotgun (WGS) entry which is preliminary data.</text>
</comment>
<dbReference type="GeneID" id="98126740"/>
<dbReference type="RefSeq" id="XP_070864865.1">
    <property type="nucleotide sequence ID" value="XM_071012096.1"/>
</dbReference>
<proteinExistence type="predicted"/>
<gene>
    <name evidence="1" type="ORF">VTJ83DRAFT_5490</name>
</gene>
<evidence type="ECO:0008006" key="3">
    <source>
        <dbReference type="Google" id="ProtNLM"/>
    </source>
</evidence>
<evidence type="ECO:0000313" key="1">
    <source>
        <dbReference type="EMBL" id="KAL2266138.1"/>
    </source>
</evidence>
<dbReference type="Pfam" id="PF12900">
    <property type="entry name" value="Pyridox_ox_2"/>
    <property type="match status" value="1"/>
</dbReference>
<protein>
    <recommendedName>
        <fullName evidence="3">Flavin-nucleotide-binding protein</fullName>
    </recommendedName>
</protein>
<dbReference type="Proteomes" id="UP001600064">
    <property type="component" value="Unassembled WGS sequence"/>
</dbReference>
<dbReference type="Gene3D" id="2.30.110.10">
    <property type="entry name" value="Electron Transport, Fmn-binding Protein, Chain A"/>
    <property type="match status" value="1"/>
</dbReference>
<dbReference type="EMBL" id="JAZGUE010000005">
    <property type="protein sequence ID" value="KAL2266138.1"/>
    <property type="molecule type" value="Genomic_DNA"/>
</dbReference>
<accession>A0ABR4D6Z9</accession>